<dbReference type="InterPro" id="IPR036412">
    <property type="entry name" value="HAD-like_sf"/>
</dbReference>
<dbReference type="NCBIfam" id="TIGR00099">
    <property type="entry name" value="Cof-subfamily"/>
    <property type="match status" value="1"/>
</dbReference>
<dbReference type="PANTHER" id="PTHR10000:SF8">
    <property type="entry name" value="HAD SUPERFAMILY HYDROLASE-LIKE, TYPE 3"/>
    <property type="match status" value="1"/>
</dbReference>
<dbReference type="PROSITE" id="PS01228">
    <property type="entry name" value="COF_1"/>
    <property type="match status" value="1"/>
</dbReference>
<name>A0ABT2Y7H3_9MOLU</name>
<dbReference type="Pfam" id="PF08282">
    <property type="entry name" value="Hydrolase_3"/>
    <property type="match status" value="1"/>
</dbReference>
<dbReference type="RefSeq" id="WP_263608881.1">
    <property type="nucleotide sequence ID" value="NZ_JAOVQM010000008.1"/>
</dbReference>
<gene>
    <name evidence="1" type="ORF">N7548_07660</name>
</gene>
<organism evidence="1 2">
    <name type="scientific">Paracholeplasma manati</name>
    <dbReference type="NCBI Taxonomy" id="591373"/>
    <lineage>
        <taxon>Bacteria</taxon>
        <taxon>Bacillati</taxon>
        <taxon>Mycoplasmatota</taxon>
        <taxon>Mollicutes</taxon>
        <taxon>Acholeplasmatales</taxon>
        <taxon>Acholeplasmataceae</taxon>
        <taxon>Paracholeplasma</taxon>
    </lineage>
</organism>
<sequence>MNAIKNIKLIVTDMDGTLLSPDQTIHEQDIDIITKLANQGKTIVIASGRIFTMLETYYNQLKGVRYVISSNGAAIDDIIEHKTLFKSIMDDEAVYQVLDFCLKHKIECNLLSREACYFPKESIRRERFVIYNHLASQQHLNRIQIRGYEALKPIDNQIEKILIHETDPSKREMVQAFIESETTLACTVSDKNLLDISNQDISKGHALQRLMFHLNVRPQEVLTFGDYDNDLSLFEHARIKVAMGNAIESLKNKATFITKTNQQQGVSFALKNLLMEDQTMRFEKVVLDEFYRAYAVGHVTVDNELHLIVASEAIDGKCIMYSGEHFEKRTTLWADQGGTMSIVPIPNTNGEFLAVRNFFPGFNAATAKVVHVKKEAGEFVVRDFIQLPYLHRFDLITVGDTHYFIGATLCSSKKEREDWSDPGKVFVGVLPKDLSKGMTVTPILENLTHNHGYYAAPYEGKDAAWIASDEGLFVFIPPQKEGESWTHHHLIQKPISDVAVLDIDFDGIPEIISIEPFHGNIMVMYKIINGQYEQVYQVERPLEFAHALCGTTLRDKPAFVCGIRRLNKEMFYIDYNLEKQAYELHEIDREIGPANLTVINLKDHDIILSANNTIHQAAIYYVKK</sequence>
<dbReference type="SFLD" id="SFLDS00003">
    <property type="entry name" value="Haloacid_Dehalogenase"/>
    <property type="match status" value="1"/>
</dbReference>
<dbReference type="InterPro" id="IPR000150">
    <property type="entry name" value="Cof"/>
</dbReference>
<dbReference type="EMBL" id="JAOVQM010000008">
    <property type="protein sequence ID" value="MCV2232692.1"/>
    <property type="molecule type" value="Genomic_DNA"/>
</dbReference>
<dbReference type="NCBIfam" id="TIGR01484">
    <property type="entry name" value="HAD-SF-IIB"/>
    <property type="match status" value="1"/>
</dbReference>
<comment type="caution">
    <text evidence="1">The sequence shown here is derived from an EMBL/GenBank/DDBJ whole genome shotgun (WGS) entry which is preliminary data.</text>
</comment>
<evidence type="ECO:0000313" key="1">
    <source>
        <dbReference type="EMBL" id="MCV2232692.1"/>
    </source>
</evidence>
<dbReference type="Gene3D" id="3.30.1240.10">
    <property type="match status" value="1"/>
</dbReference>
<evidence type="ECO:0000313" key="2">
    <source>
        <dbReference type="Proteomes" id="UP001177160"/>
    </source>
</evidence>
<dbReference type="Proteomes" id="UP001177160">
    <property type="component" value="Unassembled WGS sequence"/>
</dbReference>
<dbReference type="InterPro" id="IPR023214">
    <property type="entry name" value="HAD_sf"/>
</dbReference>
<dbReference type="GO" id="GO:0016787">
    <property type="term" value="F:hydrolase activity"/>
    <property type="evidence" value="ECO:0007669"/>
    <property type="project" value="UniProtKB-KW"/>
</dbReference>
<dbReference type="CDD" id="cd07516">
    <property type="entry name" value="HAD_Pase"/>
    <property type="match status" value="1"/>
</dbReference>
<accession>A0ABT2Y7H3</accession>
<dbReference type="PANTHER" id="PTHR10000">
    <property type="entry name" value="PHOSPHOSERINE PHOSPHATASE"/>
    <property type="match status" value="1"/>
</dbReference>
<dbReference type="SFLD" id="SFLDG01140">
    <property type="entry name" value="C2.B:_Phosphomannomutase_and_P"/>
    <property type="match status" value="1"/>
</dbReference>
<keyword evidence="2" id="KW-1185">Reference proteome</keyword>
<proteinExistence type="predicted"/>
<dbReference type="InterPro" id="IPR006379">
    <property type="entry name" value="HAD-SF_hydro_IIB"/>
</dbReference>
<keyword evidence="1" id="KW-0378">Hydrolase</keyword>
<dbReference type="Gene3D" id="3.40.50.1000">
    <property type="entry name" value="HAD superfamily/HAD-like"/>
    <property type="match status" value="1"/>
</dbReference>
<dbReference type="SUPFAM" id="SSF56784">
    <property type="entry name" value="HAD-like"/>
    <property type="match status" value="1"/>
</dbReference>
<protein>
    <submittedName>
        <fullName evidence="1">Cof-type HAD-IIB family hydrolase</fullName>
    </submittedName>
</protein>
<reference evidence="1" key="1">
    <citation type="submission" date="2022-09" db="EMBL/GenBank/DDBJ databases">
        <title>Novel Mycoplasma species identified in domestic and wild animals.</title>
        <authorList>
            <person name="Volokhov D.V."/>
            <person name="Furtak V.A."/>
            <person name="Zagorodnyaya T.A."/>
        </authorList>
    </citation>
    <scope>NUCLEOTIDE SEQUENCE</scope>
    <source>
        <strain evidence="1">Oakley</strain>
    </source>
</reference>